<gene>
    <name evidence="4" type="ORF">WJX84_008504</name>
</gene>
<feature type="domain" description="K Homology" evidence="3">
    <location>
        <begin position="147"/>
        <end position="244"/>
    </location>
</feature>
<accession>A0AAW1SZX0</accession>
<dbReference type="Gene3D" id="3.30.1370.10">
    <property type="entry name" value="K Homology domain, type 1"/>
    <property type="match status" value="1"/>
</dbReference>
<dbReference type="AlphaFoldDB" id="A0AAW1SZX0"/>
<dbReference type="PROSITE" id="PS50084">
    <property type="entry name" value="KH_TYPE_1"/>
    <property type="match status" value="1"/>
</dbReference>
<evidence type="ECO:0000256" key="2">
    <source>
        <dbReference type="SAM" id="MobiDB-lite"/>
    </source>
</evidence>
<feature type="region of interest" description="Disordered" evidence="2">
    <location>
        <begin position="333"/>
        <end position="381"/>
    </location>
</feature>
<comment type="caution">
    <text evidence="4">The sequence shown here is derived from an EMBL/GenBank/DDBJ whole genome shotgun (WGS) entry which is preliminary data.</text>
</comment>
<evidence type="ECO:0000259" key="3">
    <source>
        <dbReference type="SMART" id="SM00322"/>
    </source>
</evidence>
<dbReference type="Proteomes" id="UP001485043">
    <property type="component" value="Unassembled WGS sequence"/>
</dbReference>
<organism evidence="4 5">
    <name type="scientific">Apatococcus fuscideae</name>
    <dbReference type="NCBI Taxonomy" id="2026836"/>
    <lineage>
        <taxon>Eukaryota</taxon>
        <taxon>Viridiplantae</taxon>
        <taxon>Chlorophyta</taxon>
        <taxon>core chlorophytes</taxon>
        <taxon>Trebouxiophyceae</taxon>
        <taxon>Chlorellales</taxon>
        <taxon>Chlorellaceae</taxon>
        <taxon>Apatococcus</taxon>
    </lineage>
</organism>
<dbReference type="Pfam" id="PF22675">
    <property type="entry name" value="KH-I_KHDC4-BBP"/>
    <property type="match status" value="1"/>
</dbReference>
<feature type="region of interest" description="Disordered" evidence="2">
    <location>
        <begin position="436"/>
        <end position="474"/>
    </location>
</feature>
<protein>
    <recommendedName>
        <fullName evidence="3">K Homology domain-containing protein</fullName>
    </recommendedName>
</protein>
<dbReference type="EMBL" id="JALJOV010000529">
    <property type="protein sequence ID" value="KAK9863007.1"/>
    <property type="molecule type" value="Genomic_DNA"/>
</dbReference>
<dbReference type="InterPro" id="IPR055256">
    <property type="entry name" value="KH_1_KHDC4/BBP-like"/>
</dbReference>
<feature type="compositionally biased region" description="Polar residues" evidence="2">
    <location>
        <begin position="447"/>
        <end position="457"/>
    </location>
</feature>
<dbReference type="SMART" id="SM00322">
    <property type="entry name" value="KH"/>
    <property type="match status" value="1"/>
</dbReference>
<dbReference type="InterPro" id="IPR036612">
    <property type="entry name" value="KH_dom_type_1_sf"/>
</dbReference>
<evidence type="ECO:0000313" key="5">
    <source>
        <dbReference type="Proteomes" id="UP001485043"/>
    </source>
</evidence>
<evidence type="ECO:0000313" key="4">
    <source>
        <dbReference type="EMBL" id="KAK9863007.1"/>
    </source>
</evidence>
<proteinExistence type="predicted"/>
<sequence length="474" mass="52121">MKQCYLKEGVNHLQNCREQVQRYLDSLQDTGVQRQNADFYQLWRVKHDKEAAAKLNEGSAAYSSRRSSGKVEVSRPIYCRARARSCQHFVLARTFDHSESGASRDAGTTCESLNFKQSEPFTMVQETHLERKLRQLGLNADAAAAVKKLNFKLYFPRPPYTNLQYRAARAKDGFNFVGLVLGHQGRTIQQIQQTTGARVEIHSKQGNLNGDHPIATDPTLHAKIIASNEDSLEEATRFVARLLEPVNAEHEEFVVTPGGSAVLVAIPKQHAESKRQAKQQRKASQRAEQELRVFNHGRSHSIDSGNSLISETVHMSTSSLTADTELDIGSIAESESPFSNPLPDHHSSSDGGPAWISPAGLQPAQPRQAVTASDEPGPHDPIVLPARTGSKAWSDPCSAAWPAPNSYPDSLQSSIQAGTDNAQGLDAELKPQEMRDINPHDWLAAAQGQQSPASKSWLNRAPFPGALPRPSHLY</sequence>
<dbReference type="GO" id="GO:0003723">
    <property type="term" value="F:RNA binding"/>
    <property type="evidence" value="ECO:0007669"/>
    <property type="project" value="UniProtKB-UniRule"/>
</dbReference>
<dbReference type="SUPFAM" id="SSF54791">
    <property type="entry name" value="Eukaryotic type KH-domain (KH-domain type I)"/>
    <property type="match status" value="1"/>
</dbReference>
<evidence type="ECO:0000256" key="1">
    <source>
        <dbReference type="PROSITE-ProRule" id="PRU00117"/>
    </source>
</evidence>
<dbReference type="InterPro" id="IPR004087">
    <property type="entry name" value="KH_dom"/>
</dbReference>
<keyword evidence="1" id="KW-0694">RNA-binding</keyword>
<name>A0AAW1SZX0_9CHLO</name>
<keyword evidence="5" id="KW-1185">Reference proteome</keyword>
<reference evidence="4 5" key="1">
    <citation type="journal article" date="2024" name="Nat. Commun.">
        <title>Phylogenomics reveals the evolutionary origins of lichenization in chlorophyte algae.</title>
        <authorList>
            <person name="Puginier C."/>
            <person name="Libourel C."/>
            <person name="Otte J."/>
            <person name="Skaloud P."/>
            <person name="Haon M."/>
            <person name="Grisel S."/>
            <person name="Petersen M."/>
            <person name="Berrin J.G."/>
            <person name="Delaux P.M."/>
            <person name="Dal Grande F."/>
            <person name="Keller J."/>
        </authorList>
    </citation>
    <scope>NUCLEOTIDE SEQUENCE [LARGE SCALE GENOMIC DNA]</scope>
    <source>
        <strain evidence="4 5">SAG 2523</strain>
    </source>
</reference>